<organism evidence="3">
    <name type="scientific">hydrothermal vent metagenome</name>
    <dbReference type="NCBI Taxonomy" id="652676"/>
    <lineage>
        <taxon>unclassified sequences</taxon>
        <taxon>metagenomes</taxon>
        <taxon>ecological metagenomes</taxon>
    </lineage>
</organism>
<dbReference type="InterPro" id="IPR012340">
    <property type="entry name" value="NA-bd_OB-fold"/>
</dbReference>
<evidence type="ECO:0000256" key="1">
    <source>
        <dbReference type="SAM" id="Phobius"/>
    </source>
</evidence>
<dbReference type="AlphaFoldDB" id="A0A3B0WLS9"/>
<accession>A0A3B0WLS9</accession>
<protein>
    <recommendedName>
        <fullName evidence="2">NfeD-like C-terminal domain-containing protein</fullName>
    </recommendedName>
</protein>
<evidence type="ECO:0000313" key="3">
    <source>
        <dbReference type="EMBL" id="VAW56261.1"/>
    </source>
</evidence>
<evidence type="ECO:0000259" key="2">
    <source>
        <dbReference type="Pfam" id="PF01957"/>
    </source>
</evidence>
<dbReference type="InterPro" id="IPR002810">
    <property type="entry name" value="NfeD-like_C"/>
</dbReference>
<keyword evidence="1" id="KW-1133">Transmembrane helix</keyword>
<dbReference type="EMBL" id="UOFF01000204">
    <property type="protein sequence ID" value="VAW56261.1"/>
    <property type="molecule type" value="Genomic_DNA"/>
</dbReference>
<feature type="transmembrane region" description="Helical" evidence="1">
    <location>
        <begin position="61"/>
        <end position="78"/>
    </location>
</feature>
<proteinExistence type="predicted"/>
<name>A0A3B0WLS9_9ZZZZ</name>
<reference evidence="3" key="1">
    <citation type="submission" date="2018-06" db="EMBL/GenBank/DDBJ databases">
        <authorList>
            <person name="Zhirakovskaya E."/>
        </authorList>
    </citation>
    <scope>NUCLEOTIDE SEQUENCE</scope>
</reference>
<feature type="transmembrane region" description="Helical" evidence="1">
    <location>
        <begin position="15"/>
        <end position="41"/>
    </location>
</feature>
<dbReference type="Pfam" id="PF01957">
    <property type="entry name" value="NfeD"/>
    <property type="match status" value="1"/>
</dbReference>
<dbReference type="Gene3D" id="2.40.50.140">
    <property type="entry name" value="Nucleic acid-binding proteins"/>
    <property type="match status" value="1"/>
</dbReference>
<feature type="domain" description="NfeD-like C-terminal" evidence="2">
    <location>
        <begin position="96"/>
        <end position="154"/>
    </location>
</feature>
<sequence>METLIDYFLQNHDKLLYLIAGFLLVLELTVIGLSGPVLFVAIGSGLTGLYVSAGIISDWEFEIFSVGIHSLISALILWKPLKKFQGEKQVVDTSSDMIGQIVPVSEEVTVNGGNIRHSGISWQARLDPASSVDTLAAGVRVEICAVEGNVMIVKLQN</sequence>
<keyword evidence="1" id="KW-0472">Membrane</keyword>
<keyword evidence="1" id="KW-0812">Transmembrane</keyword>
<gene>
    <name evidence="3" type="ORF">MNBD_GAMMA07-2764</name>
</gene>